<dbReference type="GO" id="GO:0019698">
    <property type="term" value="P:D-galacturonate catabolic process"/>
    <property type="evidence" value="ECO:0007669"/>
    <property type="project" value="TreeGrafter"/>
</dbReference>
<dbReference type="InterPro" id="IPR044144">
    <property type="entry name" value="SAF_UxaA/GarD"/>
</dbReference>
<reference evidence="3 4" key="1">
    <citation type="submission" date="2019-03" db="EMBL/GenBank/DDBJ databases">
        <title>Genomic Encyclopedia of Type Strains, Phase IV (KMG-IV): sequencing the most valuable type-strain genomes for metagenomic binning, comparative biology and taxonomic classification.</title>
        <authorList>
            <person name="Goeker M."/>
        </authorList>
    </citation>
    <scope>NUCLEOTIDE SEQUENCE [LARGE SCALE GENOMIC DNA]</scope>
    <source>
        <strain evidence="3 4">DSM 104836</strain>
    </source>
</reference>
<dbReference type="PANTHER" id="PTHR30536:SF5">
    <property type="entry name" value="ALTRONATE DEHYDRATASE"/>
    <property type="match status" value="1"/>
</dbReference>
<dbReference type="EMBL" id="SLZU01000011">
    <property type="protein sequence ID" value="TCS61555.1"/>
    <property type="molecule type" value="Genomic_DNA"/>
</dbReference>
<dbReference type="Gene3D" id="2.30.130.110">
    <property type="match status" value="1"/>
</dbReference>
<evidence type="ECO:0000313" key="4">
    <source>
        <dbReference type="Proteomes" id="UP000295696"/>
    </source>
</evidence>
<evidence type="ECO:0000259" key="2">
    <source>
        <dbReference type="SMART" id="SM00858"/>
    </source>
</evidence>
<dbReference type="InterPro" id="IPR013974">
    <property type="entry name" value="SAF"/>
</dbReference>
<dbReference type="CDD" id="cd11613">
    <property type="entry name" value="SAF_AH_GD"/>
    <property type="match status" value="1"/>
</dbReference>
<dbReference type="Proteomes" id="UP000295696">
    <property type="component" value="Unassembled WGS sequence"/>
</dbReference>
<dbReference type="InterPro" id="IPR052172">
    <property type="entry name" value="UxaA_altronate/galactarate_dh"/>
</dbReference>
<evidence type="ECO:0000256" key="1">
    <source>
        <dbReference type="ARBA" id="ARBA00023239"/>
    </source>
</evidence>
<comment type="caution">
    <text evidence="3">The sequence shown here is derived from an EMBL/GenBank/DDBJ whole genome shotgun (WGS) entry which is preliminary data.</text>
</comment>
<name>A0A4R3J868_9RHOB</name>
<dbReference type="OrthoDB" id="9804574at2"/>
<gene>
    <name evidence="3" type="ORF">EDD52_111153</name>
</gene>
<dbReference type="AlphaFoldDB" id="A0A4R3J868"/>
<evidence type="ECO:0000313" key="3">
    <source>
        <dbReference type="EMBL" id="TCS61555.1"/>
    </source>
</evidence>
<protein>
    <submittedName>
        <fullName evidence="3">SAF domain-containing protein</fullName>
    </submittedName>
</protein>
<proteinExistence type="predicted"/>
<dbReference type="GO" id="GO:0016829">
    <property type="term" value="F:lyase activity"/>
    <property type="evidence" value="ECO:0007669"/>
    <property type="project" value="UniProtKB-KW"/>
</dbReference>
<dbReference type="PANTHER" id="PTHR30536">
    <property type="entry name" value="ALTRONATE/GALACTARATE DEHYDRATASE"/>
    <property type="match status" value="1"/>
</dbReference>
<sequence length="95" mass="10534">MNELLILHSDDNVGVLKNAVEKGVRQVVRDRSLVVSDSLSMGHKVAIREIRKGEMVLKYGVCIGLAKSEIPAGAHVHLHNLESRYTQIEDMETGQ</sequence>
<feature type="domain" description="SAF" evidence="2">
    <location>
        <begin position="11"/>
        <end position="82"/>
    </location>
</feature>
<organism evidence="3 4">
    <name type="scientific">Primorskyibacter sedentarius</name>
    <dbReference type="NCBI Taxonomy" id="745311"/>
    <lineage>
        <taxon>Bacteria</taxon>
        <taxon>Pseudomonadati</taxon>
        <taxon>Pseudomonadota</taxon>
        <taxon>Alphaproteobacteria</taxon>
        <taxon>Rhodobacterales</taxon>
        <taxon>Roseobacteraceae</taxon>
        <taxon>Primorskyibacter</taxon>
    </lineage>
</organism>
<dbReference type="RefSeq" id="WP_132246518.1">
    <property type="nucleotide sequence ID" value="NZ_SLZU01000011.1"/>
</dbReference>
<keyword evidence="1" id="KW-0456">Lyase</keyword>
<accession>A0A4R3J868</accession>
<dbReference type="SMART" id="SM00858">
    <property type="entry name" value="SAF"/>
    <property type="match status" value="1"/>
</dbReference>
<keyword evidence="4" id="KW-1185">Reference proteome</keyword>